<dbReference type="OrthoDB" id="5951542at2759"/>
<dbReference type="GO" id="GO:0005634">
    <property type="term" value="C:nucleus"/>
    <property type="evidence" value="ECO:0007669"/>
    <property type="project" value="UniProtKB-SubCell"/>
</dbReference>
<dbReference type="PROSITE" id="PS50188">
    <property type="entry name" value="B302_SPRY"/>
    <property type="match status" value="1"/>
</dbReference>
<dbReference type="InterPro" id="IPR043136">
    <property type="entry name" value="B30.2/SPRY_sf"/>
</dbReference>
<evidence type="ECO:0000256" key="3">
    <source>
        <dbReference type="ARBA" id="ARBA00014684"/>
    </source>
</evidence>
<accession>A0A8S3ZHF6</accession>
<feature type="region of interest" description="Disordered" evidence="6">
    <location>
        <begin position="342"/>
        <end position="396"/>
    </location>
</feature>
<dbReference type="SUPFAM" id="SSF49899">
    <property type="entry name" value="Concanavalin A-like lectins/glucanases"/>
    <property type="match status" value="1"/>
</dbReference>
<keyword evidence="5" id="KW-0539">Nucleus</keyword>
<dbReference type="AlphaFoldDB" id="A0A8S3ZHF6"/>
<evidence type="ECO:0000256" key="2">
    <source>
        <dbReference type="ARBA" id="ARBA00010910"/>
    </source>
</evidence>
<evidence type="ECO:0000259" key="8">
    <source>
        <dbReference type="PROSITE" id="PS50225"/>
    </source>
</evidence>
<dbReference type="SMART" id="SM00449">
    <property type="entry name" value="SPRY"/>
    <property type="match status" value="1"/>
</dbReference>
<sequence>MAQGVRSLAMFMDLHNDVSKQTATFCKCVPKQPTGDCRCGEDDKHFEWVWDHIQRGEATSLQEQGSHVTFHKDFSCGTTAIRGLQAMDRDQHFWEIKMTTPVYGTDMMIGVGTDNVELNKFHNTFCSMLGSDVNSWGISYDGHIQHAGKKQKYCGKFGQGTIIGVHLDMWHGTMTYFKDRECLGVAFKGLRGRTLYPMASSTAARSGMRVISARSFPSSLQFMCCQKLRQVTPGHLRMLDVLPMPPGLRLFLANNMAWFLHIPPLESLKRISRYTCHICKPLTSILENTCTHSKDRGYGERISSAWDFFSDIDTEDKVIPGLSTESADRSLQHETPSICCRMRSSSSHSEASSSSSSSGSNPGWAPATTRKRKLYEDTHDEDKVSEEDSIDENINVDVEEVMEDRKETKNSYYLVKRQKFEVM</sequence>
<evidence type="ECO:0000256" key="4">
    <source>
        <dbReference type="ARBA" id="ARBA00022786"/>
    </source>
</evidence>
<dbReference type="InterPro" id="IPR050672">
    <property type="entry name" value="FBXO45-Fsn/SPSB_families"/>
</dbReference>
<comment type="subcellular location">
    <subcellularLocation>
        <location evidence="1">Nucleus</location>
    </subcellularLocation>
</comment>
<dbReference type="Gene3D" id="2.60.120.920">
    <property type="match status" value="1"/>
</dbReference>
<dbReference type="PROSITE" id="PS50225">
    <property type="entry name" value="SOCS"/>
    <property type="match status" value="1"/>
</dbReference>
<dbReference type="InterPro" id="IPR013320">
    <property type="entry name" value="ConA-like_dom_sf"/>
</dbReference>
<name>A0A8S3ZHF6_9EUPU</name>
<evidence type="ECO:0000313" key="10">
    <source>
        <dbReference type="Proteomes" id="UP000678393"/>
    </source>
</evidence>
<dbReference type="PANTHER" id="PTHR12245:SF5">
    <property type="entry name" value="SPRY DOMAIN-CONTAINING SOCS BOX PROTEIN 3"/>
    <property type="match status" value="1"/>
</dbReference>
<reference evidence="9" key="1">
    <citation type="submission" date="2021-04" db="EMBL/GenBank/DDBJ databases">
        <authorList>
            <consortium name="Molecular Ecology Group"/>
        </authorList>
    </citation>
    <scope>NUCLEOTIDE SEQUENCE</scope>
</reference>
<protein>
    <recommendedName>
        <fullName evidence="3">SPRY domain-containing SOCS box protein 3</fullName>
    </recommendedName>
</protein>
<dbReference type="InterPro" id="IPR001870">
    <property type="entry name" value="B30.2/SPRY"/>
</dbReference>
<dbReference type="GO" id="GO:0043161">
    <property type="term" value="P:proteasome-mediated ubiquitin-dependent protein catabolic process"/>
    <property type="evidence" value="ECO:0007669"/>
    <property type="project" value="TreeGrafter"/>
</dbReference>
<feature type="domain" description="B30.2/SPRY" evidence="7">
    <location>
        <begin position="28"/>
        <end position="217"/>
    </location>
</feature>
<keyword evidence="10" id="KW-1185">Reference proteome</keyword>
<evidence type="ECO:0000256" key="1">
    <source>
        <dbReference type="ARBA" id="ARBA00004123"/>
    </source>
</evidence>
<dbReference type="EMBL" id="CAJHNH020002391">
    <property type="protein sequence ID" value="CAG5126582.1"/>
    <property type="molecule type" value="Genomic_DNA"/>
</dbReference>
<dbReference type="PANTHER" id="PTHR12245">
    <property type="entry name" value="SPRY DOMAIN CONTAINING SOCS BOX PROTEIN"/>
    <property type="match status" value="1"/>
</dbReference>
<evidence type="ECO:0000313" key="9">
    <source>
        <dbReference type="EMBL" id="CAG5126582.1"/>
    </source>
</evidence>
<proteinExistence type="inferred from homology"/>
<dbReference type="InterPro" id="IPR001496">
    <property type="entry name" value="SOCS_box"/>
</dbReference>
<feature type="domain" description="SOCS box" evidence="8">
    <location>
        <begin position="214"/>
        <end position="252"/>
    </location>
</feature>
<feature type="compositionally biased region" description="Low complexity" evidence="6">
    <location>
        <begin position="344"/>
        <end position="360"/>
    </location>
</feature>
<dbReference type="Pfam" id="PF00622">
    <property type="entry name" value="SPRY"/>
    <property type="match status" value="1"/>
</dbReference>
<dbReference type="InterPro" id="IPR003877">
    <property type="entry name" value="SPRY_dom"/>
</dbReference>
<dbReference type="GO" id="GO:0019005">
    <property type="term" value="C:SCF ubiquitin ligase complex"/>
    <property type="evidence" value="ECO:0007669"/>
    <property type="project" value="TreeGrafter"/>
</dbReference>
<dbReference type="Proteomes" id="UP000678393">
    <property type="component" value="Unassembled WGS sequence"/>
</dbReference>
<keyword evidence="4" id="KW-0833">Ubl conjugation pathway</keyword>
<dbReference type="CDD" id="cd12876">
    <property type="entry name" value="SPRY_SOCS3"/>
    <property type="match status" value="1"/>
</dbReference>
<evidence type="ECO:0000256" key="5">
    <source>
        <dbReference type="ARBA" id="ARBA00023242"/>
    </source>
</evidence>
<comment type="caution">
    <text evidence="9">The sequence shown here is derived from an EMBL/GenBank/DDBJ whole genome shotgun (WGS) entry which is preliminary data.</text>
</comment>
<gene>
    <name evidence="9" type="ORF">CUNI_LOCUS12140</name>
</gene>
<dbReference type="InterPro" id="IPR035754">
    <property type="entry name" value="SPRY_SPSB3"/>
</dbReference>
<comment type="similarity">
    <text evidence="2">Belongs to the SPSB family.</text>
</comment>
<evidence type="ECO:0000259" key="7">
    <source>
        <dbReference type="PROSITE" id="PS50188"/>
    </source>
</evidence>
<organism evidence="9 10">
    <name type="scientific">Candidula unifasciata</name>
    <dbReference type="NCBI Taxonomy" id="100452"/>
    <lineage>
        <taxon>Eukaryota</taxon>
        <taxon>Metazoa</taxon>
        <taxon>Spiralia</taxon>
        <taxon>Lophotrochozoa</taxon>
        <taxon>Mollusca</taxon>
        <taxon>Gastropoda</taxon>
        <taxon>Heterobranchia</taxon>
        <taxon>Euthyneura</taxon>
        <taxon>Panpulmonata</taxon>
        <taxon>Eupulmonata</taxon>
        <taxon>Stylommatophora</taxon>
        <taxon>Helicina</taxon>
        <taxon>Helicoidea</taxon>
        <taxon>Geomitridae</taxon>
        <taxon>Candidula</taxon>
    </lineage>
</organism>
<evidence type="ECO:0000256" key="6">
    <source>
        <dbReference type="SAM" id="MobiDB-lite"/>
    </source>
</evidence>